<evidence type="ECO:0000313" key="1">
    <source>
        <dbReference type="EnsemblMetazoa" id="RPRC003418-PA"/>
    </source>
</evidence>
<dbReference type="VEuPathDB" id="VectorBase:RPRC003418"/>
<organism evidence="1 2">
    <name type="scientific">Rhodnius prolixus</name>
    <name type="common">Triatomid bug</name>
    <dbReference type="NCBI Taxonomy" id="13249"/>
    <lineage>
        <taxon>Eukaryota</taxon>
        <taxon>Metazoa</taxon>
        <taxon>Ecdysozoa</taxon>
        <taxon>Arthropoda</taxon>
        <taxon>Hexapoda</taxon>
        <taxon>Insecta</taxon>
        <taxon>Pterygota</taxon>
        <taxon>Neoptera</taxon>
        <taxon>Paraneoptera</taxon>
        <taxon>Hemiptera</taxon>
        <taxon>Heteroptera</taxon>
        <taxon>Panheteroptera</taxon>
        <taxon>Cimicomorpha</taxon>
        <taxon>Reduviidae</taxon>
        <taxon>Triatominae</taxon>
        <taxon>Rhodnius</taxon>
    </lineage>
</organism>
<protein>
    <submittedName>
        <fullName evidence="1">Uncharacterized protein</fullName>
    </submittedName>
</protein>
<proteinExistence type="predicted"/>
<accession>T1HH95</accession>
<reference evidence="1" key="1">
    <citation type="submission" date="2015-05" db="UniProtKB">
        <authorList>
            <consortium name="EnsemblMetazoa"/>
        </authorList>
    </citation>
    <scope>IDENTIFICATION</scope>
</reference>
<sequence length="36" mass="3858">MAALAPSHPLTICSILTLCVVVDKDFLTKSLTLNLD</sequence>
<name>T1HH95_RHOPR</name>
<dbReference type="Proteomes" id="UP000015103">
    <property type="component" value="Unassembled WGS sequence"/>
</dbReference>
<dbReference type="EMBL" id="ACPB03017225">
    <property type="status" value="NOT_ANNOTATED_CDS"/>
    <property type="molecule type" value="Genomic_DNA"/>
</dbReference>
<dbReference type="InParanoid" id="T1HH95"/>
<keyword evidence="2" id="KW-1185">Reference proteome</keyword>
<dbReference type="AlphaFoldDB" id="T1HH95"/>
<dbReference type="EnsemblMetazoa" id="RPRC003418-RA">
    <property type="protein sequence ID" value="RPRC003418-PA"/>
    <property type="gene ID" value="RPRC003418"/>
</dbReference>
<evidence type="ECO:0000313" key="2">
    <source>
        <dbReference type="Proteomes" id="UP000015103"/>
    </source>
</evidence>
<dbReference type="HOGENOM" id="CLU_3360260_0_0_1"/>